<accession>A0A811SNG0</accession>
<organism evidence="3 4">
    <name type="scientific">Miscanthus lutarioriparius</name>
    <dbReference type="NCBI Taxonomy" id="422564"/>
    <lineage>
        <taxon>Eukaryota</taxon>
        <taxon>Viridiplantae</taxon>
        <taxon>Streptophyta</taxon>
        <taxon>Embryophyta</taxon>
        <taxon>Tracheophyta</taxon>
        <taxon>Spermatophyta</taxon>
        <taxon>Magnoliopsida</taxon>
        <taxon>Liliopsida</taxon>
        <taxon>Poales</taxon>
        <taxon>Poaceae</taxon>
        <taxon>PACMAD clade</taxon>
        <taxon>Panicoideae</taxon>
        <taxon>Andropogonodae</taxon>
        <taxon>Andropogoneae</taxon>
        <taxon>Saccharinae</taxon>
        <taxon>Miscanthus</taxon>
    </lineage>
</organism>
<evidence type="ECO:0000259" key="2">
    <source>
        <dbReference type="Pfam" id="PF07762"/>
    </source>
</evidence>
<reference evidence="3" key="1">
    <citation type="submission" date="2020-10" db="EMBL/GenBank/DDBJ databases">
        <authorList>
            <person name="Han B."/>
            <person name="Lu T."/>
            <person name="Zhao Q."/>
            <person name="Huang X."/>
            <person name="Zhao Y."/>
        </authorList>
    </citation>
    <scope>NUCLEOTIDE SEQUENCE</scope>
</reference>
<feature type="domain" description="DUF1618" evidence="2">
    <location>
        <begin position="278"/>
        <end position="392"/>
    </location>
</feature>
<dbReference type="InterPro" id="IPR011676">
    <property type="entry name" value="DUF1618"/>
</dbReference>
<sequence length="495" mass="56086">MEAELKLVTALESLPFSCLQINISRVSTSSQAAAQMARSDPHLPDLTKASFSAQRLLKIPPPIYLHADDPGSPPPGSILLDPYGYLSDQRHHRRGLHGGRSYHPGHLLGGQPAARLLLHFRLLRLLALRVRQLAQGRPLGGRPHPVPFPHRHHQPSRRRPMSPQQRGPPVLCLPGRHHDTPPSLNLVPILDDLEFSDHEAVLLRCHDQDMFYLALLVRVSDFKYDDEQYDLHLYNSKTGTWNTKLTHIDYDYSPKENFNFAYPNAVLTIGGESGSVGWVDLWRGILICHLLLPDNHILCYIPLPLPQVPKPLRGYARYSWNIMVFGDHIKFFEMVRPSSDTGRICDAEDLVAATKKMKISDIGSRNVWEEECAVNISEIPVDSLEFAQMLPSLKHVTDTKDKALVIAVDMKNKTIKDVAYFGSGRYLGYNHTYLQSGISKYLDIWSSSRTNMISIKHTKEPNNSCSWLISQFYIPFLSCPIAILDYCQKCENVHQ</sequence>
<dbReference type="PANTHER" id="PTHR33074:SF108">
    <property type="entry name" value="OS02G0492500 PROTEIN"/>
    <property type="match status" value="1"/>
</dbReference>
<dbReference type="AlphaFoldDB" id="A0A811SNG0"/>
<dbReference type="Proteomes" id="UP000604825">
    <property type="component" value="Unassembled WGS sequence"/>
</dbReference>
<feature type="compositionally biased region" description="Basic residues" evidence="1">
    <location>
        <begin position="149"/>
        <end position="160"/>
    </location>
</feature>
<dbReference type="Pfam" id="PF07762">
    <property type="entry name" value="DUF1618"/>
    <property type="match status" value="1"/>
</dbReference>
<evidence type="ECO:0000256" key="1">
    <source>
        <dbReference type="SAM" id="MobiDB-lite"/>
    </source>
</evidence>
<keyword evidence="4" id="KW-1185">Reference proteome</keyword>
<dbReference type="OrthoDB" id="672016at2759"/>
<protein>
    <recommendedName>
        <fullName evidence="2">DUF1618 domain-containing protein</fullName>
    </recommendedName>
</protein>
<evidence type="ECO:0000313" key="4">
    <source>
        <dbReference type="Proteomes" id="UP000604825"/>
    </source>
</evidence>
<proteinExistence type="predicted"/>
<comment type="caution">
    <text evidence="3">The sequence shown here is derived from an EMBL/GenBank/DDBJ whole genome shotgun (WGS) entry which is preliminary data.</text>
</comment>
<evidence type="ECO:0000313" key="3">
    <source>
        <dbReference type="EMBL" id="CAD6343323.1"/>
    </source>
</evidence>
<feature type="region of interest" description="Disordered" evidence="1">
    <location>
        <begin position="136"/>
        <end position="166"/>
    </location>
</feature>
<gene>
    <name evidence="3" type="ORF">NCGR_LOCUS67421</name>
</gene>
<name>A0A811SNG0_9POAL</name>
<dbReference type="PANTHER" id="PTHR33074">
    <property type="entry name" value="EXPRESSED PROTEIN-RELATED"/>
    <property type="match status" value="1"/>
</dbReference>
<dbReference type="EMBL" id="CAJGYO010000743">
    <property type="protein sequence ID" value="CAD6343323.1"/>
    <property type="molecule type" value="Genomic_DNA"/>
</dbReference>